<dbReference type="GO" id="GO:0006351">
    <property type="term" value="P:DNA-templated transcription"/>
    <property type="evidence" value="ECO:0007669"/>
    <property type="project" value="InterPro"/>
</dbReference>
<comment type="catalytic activity">
    <reaction evidence="7">
        <text>RNA(n) + a ribonucleoside 5'-triphosphate = RNA(n+1) + diphosphate</text>
        <dbReference type="Rhea" id="RHEA:21248"/>
        <dbReference type="Rhea" id="RHEA-COMP:14527"/>
        <dbReference type="Rhea" id="RHEA-COMP:17342"/>
        <dbReference type="ChEBI" id="CHEBI:33019"/>
        <dbReference type="ChEBI" id="CHEBI:61557"/>
        <dbReference type="ChEBI" id="CHEBI:140395"/>
        <dbReference type="EC" id="2.7.7.6"/>
    </reaction>
</comment>
<keyword evidence="10" id="KW-1185">Reference proteome</keyword>
<organism evidence="9 10">
    <name type="scientific">Coffea canephora</name>
    <name type="common">Robusta coffee</name>
    <dbReference type="NCBI Taxonomy" id="49390"/>
    <lineage>
        <taxon>Eukaryota</taxon>
        <taxon>Viridiplantae</taxon>
        <taxon>Streptophyta</taxon>
        <taxon>Embryophyta</taxon>
        <taxon>Tracheophyta</taxon>
        <taxon>Spermatophyta</taxon>
        <taxon>Magnoliopsida</taxon>
        <taxon>eudicotyledons</taxon>
        <taxon>Gunneridae</taxon>
        <taxon>Pentapetalae</taxon>
        <taxon>asterids</taxon>
        <taxon>lamiids</taxon>
        <taxon>Gentianales</taxon>
        <taxon>Rubiaceae</taxon>
        <taxon>Ixoroideae</taxon>
        <taxon>Gardenieae complex</taxon>
        <taxon>Bertiereae - Coffeeae clade</taxon>
        <taxon>Coffeeae</taxon>
        <taxon>Coffea</taxon>
    </lineage>
</organism>
<protein>
    <recommendedName>
        <fullName evidence="2">DNA-directed RNA polymerase</fullName>
        <ecNumber evidence="2">2.7.7.6</ecNumber>
    </recommendedName>
</protein>
<dbReference type="PhylomeDB" id="A0A068UMW4"/>
<dbReference type="GO" id="GO:0003677">
    <property type="term" value="F:DNA binding"/>
    <property type="evidence" value="ECO:0007669"/>
    <property type="project" value="InterPro"/>
</dbReference>
<dbReference type="PANTHER" id="PTHR48446">
    <property type="entry name" value="DNA-DIRECTED RNA POLYMERASE SUBUNIT BETA' N-TERMINAL SECTION"/>
    <property type="match status" value="1"/>
</dbReference>
<keyword evidence="4" id="KW-0862">Zinc</keyword>
<evidence type="ECO:0000256" key="1">
    <source>
        <dbReference type="ARBA" id="ARBA00004123"/>
    </source>
</evidence>
<proteinExistence type="predicted"/>
<dbReference type="AlphaFoldDB" id="A0A068UMW4"/>
<sequence>MENCQTTIDGYDIQNFQTCIHKLCISASCRTGLLGVMGTEGVNGYETKSNHIMEVQQTLGIEAARSSIIDEIKHAMSSHGMTIDIRHMMLLADLMTFKGEVLGITRHGVQKMKDSVLMLASFEKTADHLFNASVNGRDDKIEGVSECIIMGIPMQLGTGMLKVRQRVQQVELNYGLDPILS</sequence>
<dbReference type="GO" id="GO:0046872">
    <property type="term" value="F:metal ion binding"/>
    <property type="evidence" value="ECO:0007669"/>
    <property type="project" value="UniProtKB-KW"/>
</dbReference>
<dbReference type="OrthoDB" id="270392at2759"/>
<dbReference type="InterPro" id="IPR007081">
    <property type="entry name" value="RNA_pol_Rpb1_5"/>
</dbReference>
<evidence type="ECO:0000256" key="5">
    <source>
        <dbReference type="ARBA" id="ARBA00022842"/>
    </source>
</evidence>
<dbReference type="InParanoid" id="A0A068UMW4"/>
<evidence type="ECO:0000256" key="2">
    <source>
        <dbReference type="ARBA" id="ARBA00012418"/>
    </source>
</evidence>
<dbReference type="EC" id="2.7.7.6" evidence="2"/>
<feature type="domain" description="RNA polymerase Rpb1" evidence="8">
    <location>
        <begin position="32"/>
        <end position="116"/>
    </location>
</feature>
<dbReference type="SUPFAM" id="SSF64484">
    <property type="entry name" value="beta and beta-prime subunits of DNA dependent RNA-polymerase"/>
    <property type="match status" value="1"/>
</dbReference>
<reference evidence="10" key="1">
    <citation type="journal article" date="2014" name="Science">
        <title>The coffee genome provides insight into the convergent evolution of caffeine biosynthesis.</title>
        <authorList>
            <person name="Denoeud F."/>
            <person name="Carretero-Paulet L."/>
            <person name="Dereeper A."/>
            <person name="Droc G."/>
            <person name="Guyot R."/>
            <person name="Pietrella M."/>
            <person name="Zheng C."/>
            <person name="Alberti A."/>
            <person name="Anthony F."/>
            <person name="Aprea G."/>
            <person name="Aury J.M."/>
            <person name="Bento P."/>
            <person name="Bernard M."/>
            <person name="Bocs S."/>
            <person name="Campa C."/>
            <person name="Cenci A."/>
            <person name="Combes M.C."/>
            <person name="Crouzillat D."/>
            <person name="Da Silva C."/>
            <person name="Daddiego L."/>
            <person name="De Bellis F."/>
            <person name="Dussert S."/>
            <person name="Garsmeur O."/>
            <person name="Gayraud T."/>
            <person name="Guignon V."/>
            <person name="Jahn K."/>
            <person name="Jamilloux V."/>
            <person name="Joet T."/>
            <person name="Labadie K."/>
            <person name="Lan T."/>
            <person name="Leclercq J."/>
            <person name="Lepelley M."/>
            <person name="Leroy T."/>
            <person name="Li L.T."/>
            <person name="Librado P."/>
            <person name="Lopez L."/>
            <person name="Munoz A."/>
            <person name="Noel B."/>
            <person name="Pallavicini A."/>
            <person name="Perrotta G."/>
            <person name="Poncet V."/>
            <person name="Pot D."/>
            <person name="Priyono X."/>
            <person name="Rigoreau M."/>
            <person name="Rouard M."/>
            <person name="Rozas J."/>
            <person name="Tranchant-Dubreuil C."/>
            <person name="VanBuren R."/>
            <person name="Zhang Q."/>
            <person name="Andrade A.C."/>
            <person name="Argout X."/>
            <person name="Bertrand B."/>
            <person name="de Kochko A."/>
            <person name="Graziosi G."/>
            <person name="Henry R.J."/>
            <person name="Jayarama X."/>
            <person name="Ming R."/>
            <person name="Nagai C."/>
            <person name="Rounsley S."/>
            <person name="Sankoff D."/>
            <person name="Giuliano G."/>
            <person name="Albert V.A."/>
            <person name="Wincker P."/>
            <person name="Lashermes P."/>
        </authorList>
    </citation>
    <scope>NUCLEOTIDE SEQUENCE [LARGE SCALE GENOMIC DNA]</scope>
    <source>
        <strain evidence="10">cv. DH200-94</strain>
    </source>
</reference>
<evidence type="ECO:0000256" key="7">
    <source>
        <dbReference type="ARBA" id="ARBA00048552"/>
    </source>
</evidence>
<evidence type="ECO:0000313" key="10">
    <source>
        <dbReference type="Proteomes" id="UP000295252"/>
    </source>
</evidence>
<dbReference type="STRING" id="49390.A0A068UMW4"/>
<dbReference type="Gene3D" id="1.10.150.390">
    <property type="match status" value="1"/>
</dbReference>
<keyword evidence="5" id="KW-0460">Magnesium</keyword>
<evidence type="ECO:0000256" key="6">
    <source>
        <dbReference type="ARBA" id="ARBA00023242"/>
    </source>
</evidence>
<dbReference type="EMBL" id="HG739120">
    <property type="protein sequence ID" value="CDP08963.1"/>
    <property type="molecule type" value="Genomic_DNA"/>
</dbReference>
<evidence type="ECO:0000259" key="8">
    <source>
        <dbReference type="Pfam" id="PF04998"/>
    </source>
</evidence>
<dbReference type="GO" id="GO:0003899">
    <property type="term" value="F:DNA-directed RNA polymerase activity"/>
    <property type="evidence" value="ECO:0007669"/>
    <property type="project" value="UniProtKB-EC"/>
</dbReference>
<dbReference type="Proteomes" id="UP000295252">
    <property type="component" value="Chromosome I"/>
</dbReference>
<dbReference type="FunFam" id="1.10.150.390:FF:000004">
    <property type="entry name" value="DNA-directed RNA polymerase subunit"/>
    <property type="match status" value="1"/>
</dbReference>
<comment type="subcellular location">
    <subcellularLocation>
        <location evidence="1">Nucleus</location>
    </subcellularLocation>
</comment>
<name>A0A068UMW4_COFCA</name>
<dbReference type="PANTHER" id="PTHR48446:SF1">
    <property type="entry name" value="DNA-DIRECTED RNA POLYMERASE SUBUNIT BETA' N-TERMINAL SECTION"/>
    <property type="match status" value="1"/>
</dbReference>
<keyword evidence="6" id="KW-0539">Nucleus</keyword>
<keyword evidence="3" id="KW-0479">Metal-binding</keyword>
<evidence type="ECO:0000256" key="3">
    <source>
        <dbReference type="ARBA" id="ARBA00022723"/>
    </source>
</evidence>
<evidence type="ECO:0000256" key="4">
    <source>
        <dbReference type="ARBA" id="ARBA00022833"/>
    </source>
</evidence>
<dbReference type="OMA" id="KHAMSSH"/>
<evidence type="ECO:0000313" key="9">
    <source>
        <dbReference type="EMBL" id="CDP08963.1"/>
    </source>
</evidence>
<dbReference type="Pfam" id="PF04998">
    <property type="entry name" value="RNA_pol_Rpb1_5"/>
    <property type="match status" value="1"/>
</dbReference>
<dbReference type="Gramene" id="CDP08963">
    <property type="protein sequence ID" value="CDP08963"/>
    <property type="gene ID" value="GSCOC_T00028111001"/>
</dbReference>
<gene>
    <name evidence="9" type="ORF">GSCOC_T00028111001</name>
</gene>
<accession>A0A068UMW4</accession>
<dbReference type="InterPro" id="IPR015700">
    <property type="entry name" value="RPC1"/>
</dbReference>
<dbReference type="GO" id="GO:0005634">
    <property type="term" value="C:nucleus"/>
    <property type="evidence" value="ECO:0007669"/>
    <property type="project" value="UniProtKB-SubCell"/>
</dbReference>